<accession>A0A939ML23</accession>
<keyword evidence="3" id="KW-1185">Reference proteome</keyword>
<dbReference type="Proteomes" id="UP000664382">
    <property type="component" value="Unassembled WGS sequence"/>
</dbReference>
<organism evidence="2 3">
    <name type="scientific">Leucobacter weissii</name>
    <dbReference type="NCBI Taxonomy" id="1983706"/>
    <lineage>
        <taxon>Bacteria</taxon>
        <taxon>Bacillati</taxon>
        <taxon>Actinomycetota</taxon>
        <taxon>Actinomycetes</taxon>
        <taxon>Micrococcales</taxon>
        <taxon>Microbacteriaceae</taxon>
        <taxon>Leucobacter</taxon>
    </lineage>
</organism>
<evidence type="ECO:0000313" key="2">
    <source>
        <dbReference type="EMBL" id="MBO1901890.1"/>
    </source>
</evidence>
<reference evidence="2" key="1">
    <citation type="submission" date="2021-03" db="EMBL/GenBank/DDBJ databases">
        <title>Leucobacter chromiisoli sp. nov., isolated from chromium-containing soil of chemical plant.</title>
        <authorList>
            <person name="Xu Z."/>
        </authorList>
    </citation>
    <scope>NUCLEOTIDE SEQUENCE</scope>
    <source>
        <strain evidence="2">S27</strain>
    </source>
</reference>
<feature type="region of interest" description="Disordered" evidence="1">
    <location>
        <begin position="154"/>
        <end position="173"/>
    </location>
</feature>
<comment type="caution">
    <text evidence="2">The sequence shown here is derived from an EMBL/GenBank/DDBJ whole genome shotgun (WGS) entry which is preliminary data.</text>
</comment>
<evidence type="ECO:0000256" key="1">
    <source>
        <dbReference type="SAM" id="MobiDB-lite"/>
    </source>
</evidence>
<gene>
    <name evidence="2" type="ORF">J4H92_08000</name>
</gene>
<evidence type="ECO:0000313" key="3">
    <source>
        <dbReference type="Proteomes" id="UP000664382"/>
    </source>
</evidence>
<dbReference type="RefSeq" id="WP_208097652.1">
    <property type="nucleotide sequence ID" value="NZ_JAGDYM010000009.1"/>
</dbReference>
<feature type="compositionally biased region" description="Basic residues" evidence="1">
    <location>
        <begin position="164"/>
        <end position="173"/>
    </location>
</feature>
<name>A0A939ML23_9MICO</name>
<proteinExistence type="predicted"/>
<dbReference type="AlphaFoldDB" id="A0A939ML23"/>
<sequence length="173" mass="19468">MRRTRPGRLSAAELAWALLALLETCIRLRDDGWCAGDLHPGDLLLHRGGVARSAPRRSISGRFSVHLQRFRRRRHLRRGHDEGCALTGVPEEAVRRLLRAWGERRAVHFATDLADEVRLELRASGIGPSQGWSRAAAIELAEFVVRRRITPRPAAGLPGDRGRLGRRARMRRG</sequence>
<protein>
    <submittedName>
        <fullName evidence="2">Uncharacterized protein</fullName>
    </submittedName>
</protein>
<dbReference type="EMBL" id="JAGDYM010000009">
    <property type="protein sequence ID" value="MBO1901890.1"/>
    <property type="molecule type" value="Genomic_DNA"/>
</dbReference>